<keyword evidence="1" id="KW-0472">Membrane</keyword>
<sequence>MGRSGGLWSRGLAVGGISLAVAGTAGSVAWAMQRKLIYYPDSLPVPRAGSVIPNAQDVQFTTDDGLVLDAWYVPAADSVPPRNATVLIAHGNAGNRADRAPLAAALAHRGYNSLLLEYRGYGGNPGSPSEEGLELDARAAYWYLRNNHGVPPERLIYFGESLGCGVVSALALRYPPGGVVLRSPFTDLPSVGRLHYPYLPVHGLMRDRFRVGDAVRRITPPVVVVYGTADDVVPPAMSAEVADSTRNLHSRVVLPGVGHNDPAMLVGEPMLDAIDSILG</sequence>
<dbReference type="SUPFAM" id="SSF53474">
    <property type="entry name" value="alpha/beta-Hydrolases"/>
    <property type="match status" value="1"/>
</dbReference>
<gene>
    <name evidence="3" type="ORF">GCM10011410_14920</name>
</gene>
<feature type="domain" description="AB hydrolase-1" evidence="2">
    <location>
        <begin position="85"/>
        <end position="210"/>
    </location>
</feature>
<evidence type="ECO:0000256" key="1">
    <source>
        <dbReference type="SAM" id="Phobius"/>
    </source>
</evidence>
<proteinExistence type="predicted"/>
<comment type="caution">
    <text evidence="3">The sequence shown here is derived from an EMBL/GenBank/DDBJ whole genome shotgun (WGS) entry which is preliminary data.</text>
</comment>
<organism evidence="3 4">
    <name type="scientific">Hoyosella rhizosphaerae</name>
    <dbReference type="NCBI Taxonomy" id="1755582"/>
    <lineage>
        <taxon>Bacteria</taxon>
        <taxon>Bacillati</taxon>
        <taxon>Actinomycetota</taxon>
        <taxon>Actinomycetes</taxon>
        <taxon>Mycobacteriales</taxon>
        <taxon>Hoyosellaceae</taxon>
        <taxon>Hoyosella</taxon>
    </lineage>
</organism>
<dbReference type="InterPro" id="IPR029058">
    <property type="entry name" value="AB_hydrolase_fold"/>
</dbReference>
<dbReference type="GO" id="GO:0003824">
    <property type="term" value="F:catalytic activity"/>
    <property type="evidence" value="ECO:0007669"/>
    <property type="project" value="UniProtKB-ARBA"/>
</dbReference>
<reference evidence="3" key="1">
    <citation type="journal article" date="2014" name="Int. J. Syst. Evol. Microbiol.">
        <title>Complete genome sequence of Corynebacterium casei LMG S-19264T (=DSM 44701T), isolated from a smear-ripened cheese.</title>
        <authorList>
            <consortium name="US DOE Joint Genome Institute (JGI-PGF)"/>
            <person name="Walter F."/>
            <person name="Albersmeier A."/>
            <person name="Kalinowski J."/>
            <person name="Ruckert C."/>
        </authorList>
    </citation>
    <scope>NUCLEOTIDE SEQUENCE</scope>
    <source>
        <strain evidence="3">CGMCC 1.15478</strain>
    </source>
</reference>
<accession>A0A916XDY5</accession>
<dbReference type="InterPro" id="IPR000073">
    <property type="entry name" value="AB_hydrolase_1"/>
</dbReference>
<dbReference type="Proteomes" id="UP000641514">
    <property type="component" value="Unassembled WGS sequence"/>
</dbReference>
<reference evidence="3" key="2">
    <citation type="submission" date="2020-09" db="EMBL/GenBank/DDBJ databases">
        <authorList>
            <person name="Sun Q."/>
            <person name="Zhou Y."/>
        </authorList>
    </citation>
    <scope>NUCLEOTIDE SEQUENCE</scope>
    <source>
        <strain evidence="3">CGMCC 1.15478</strain>
    </source>
</reference>
<dbReference type="PANTHER" id="PTHR12277:SF79">
    <property type="entry name" value="XAA-PRO DIPEPTIDYL-PEPTIDASE-RELATED"/>
    <property type="match status" value="1"/>
</dbReference>
<evidence type="ECO:0000313" key="3">
    <source>
        <dbReference type="EMBL" id="GGC63472.1"/>
    </source>
</evidence>
<keyword evidence="4" id="KW-1185">Reference proteome</keyword>
<evidence type="ECO:0000313" key="4">
    <source>
        <dbReference type="Proteomes" id="UP000641514"/>
    </source>
</evidence>
<protein>
    <recommendedName>
        <fullName evidence="2">AB hydrolase-1 domain-containing protein</fullName>
    </recommendedName>
</protein>
<dbReference type="AlphaFoldDB" id="A0A916XDY5"/>
<name>A0A916XDY5_9ACTN</name>
<feature type="transmembrane region" description="Helical" evidence="1">
    <location>
        <begin position="12"/>
        <end position="32"/>
    </location>
</feature>
<dbReference type="EMBL" id="BMJH01000001">
    <property type="protein sequence ID" value="GGC63472.1"/>
    <property type="molecule type" value="Genomic_DNA"/>
</dbReference>
<keyword evidence="1" id="KW-1133">Transmembrane helix</keyword>
<dbReference type="PANTHER" id="PTHR12277">
    <property type="entry name" value="ALPHA/BETA HYDROLASE DOMAIN-CONTAINING PROTEIN"/>
    <property type="match status" value="1"/>
</dbReference>
<dbReference type="Gene3D" id="3.40.50.1820">
    <property type="entry name" value="alpha/beta hydrolase"/>
    <property type="match status" value="1"/>
</dbReference>
<evidence type="ECO:0000259" key="2">
    <source>
        <dbReference type="Pfam" id="PF00561"/>
    </source>
</evidence>
<dbReference type="Pfam" id="PF00561">
    <property type="entry name" value="Abhydrolase_1"/>
    <property type="match status" value="1"/>
</dbReference>
<keyword evidence="1" id="KW-0812">Transmembrane</keyword>